<protein>
    <submittedName>
        <fullName evidence="1">Uncharacterized protein</fullName>
    </submittedName>
</protein>
<name>K0B0P8_GOTA9</name>
<dbReference type="Proteomes" id="UP000006094">
    <property type="component" value="Chromosome"/>
</dbReference>
<dbReference type="KEGG" id="cad:Curi_c16450"/>
<dbReference type="eggNOG" id="ENOG502ZDYK">
    <property type="taxonomic scope" value="Bacteria"/>
</dbReference>
<dbReference type="EMBL" id="CP003326">
    <property type="protein sequence ID" value="AFS78652.1"/>
    <property type="molecule type" value="Genomic_DNA"/>
</dbReference>
<keyword evidence="2" id="KW-1185">Reference proteome</keyword>
<reference evidence="1 2" key="1">
    <citation type="journal article" date="2012" name="PLoS ONE">
        <title>The purine-utilizing bacterium Clostridium acidurici 9a: a genome-guided metabolic reconsideration.</title>
        <authorList>
            <person name="Hartwich K."/>
            <person name="Poehlein A."/>
            <person name="Daniel R."/>
        </authorList>
    </citation>
    <scope>NUCLEOTIDE SEQUENCE [LARGE SCALE GENOMIC DNA]</scope>
    <source>
        <strain evidence="2">ATCC 7906 / DSM 604 / BCRC 14475 / CIP 104303 / KCTC 5404 / NCIMB 10678 / 9a</strain>
    </source>
</reference>
<dbReference type="RefSeq" id="WP_014967788.1">
    <property type="nucleotide sequence ID" value="NC_018664.1"/>
</dbReference>
<sequence>MNYDMMLGKYISYAERVLPNDELNEVKHYYKHCEYEMALEGLLIELINTGKYPENFKYDKWEELVVYYDLNNESVFNEDIWDKFVLWEKKFN</sequence>
<accession>K0B0P8</accession>
<gene>
    <name evidence="1" type="ordered locus">Curi_c16450</name>
</gene>
<organism evidence="1 2">
    <name type="scientific">Gottschalkia acidurici (strain ATCC 7906 / DSM 604 / BCRC 14475 / CIP 104303 / KCTC 5404 / NCIMB 10678 / 9a)</name>
    <name type="common">Clostridium acidurici</name>
    <dbReference type="NCBI Taxonomy" id="1128398"/>
    <lineage>
        <taxon>Bacteria</taxon>
        <taxon>Bacillati</taxon>
        <taxon>Bacillota</taxon>
        <taxon>Tissierellia</taxon>
        <taxon>Tissierellales</taxon>
        <taxon>Gottschalkiaceae</taxon>
        <taxon>Gottschalkia</taxon>
    </lineage>
</organism>
<dbReference type="AlphaFoldDB" id="K0B0P8"/>
<dbReference type="HOGENOM" id="CLU_2357092_0_0_9"/>
<evidence type="ECO:0000313" key="1">
    <source>
        <dbReference type="EMBL" id="AFS78652.1"/>
    </source>
</evidence>
<evidence type="ECO:0000313" key="2">
    <source>
        <dbReference type="Proteomes" id="UP000006094"/>
    </source>
</evidence>
<proteinExistence type="predicted"/>
<dbReference type="OrthoDB" id="2990178at2"/>